<proteinExistence type="inferred from homology"/>
<evidence type="ECO:0000313" key="4">
    <source>
        <dbReference type="EMBL" id="TBO28344.1"/>
    </source>
</evidence>
<dbReference type="CDD" id="cd19438">
    <property type="entry name" value="lipocalin_Blc-like"/>
    <property type="match status" value="1"/>
</dbReference>
<comment type="caution">
    <text evidence="4">The sequence shown here is derived from an EMBL/GenBank/DDBJ whole genome shotgun (WGS) entry which is preliminary data.</text>
</comment>
<accession>A0A4Q9GV84</accession>
<dbReference type="InterPro" id="IPR000566">
    <property type="entry name" value="Lipocln_cytosolic_FA-bd_dom"/>
</dbReference>
<evidence type="ECO:0000259" key="3">
    <source>
        <dbReference type="Pfam" id="PF08212"/>
    </source>
</evidence>
<dbReference type="InterPro" id="IPR022271">
    <property type="entry name" value="Lipocalin_ApoD"/>
</dbReference>
<dbReference type="SUPFAM" id="SSF50814">
    <property type="entry name" value="Lipocalins"/>
    <property type="match status" value="1"/>
</dbReference>
<dbReference type="RefSeq" id="WP_130969041.1">
    <property type="nucleotide sequence ID" value="NZ_SIXI01000007.1"/>
</dbReference>
<dbReference type="PANTHER" id="PTHR10612">
    <property type="entry name" value="APOLIPOPROTEIN D"/>
    <property type="match status" value="1"/>
</dbReference>
<comment type="subunit">
    <text evidence="2">Homodimer.</text>
</comment>
<dbReference type="InterPro" id="IPR022272">
    <property type="entry name" value="Lipocalin_CS"/>
</dbReference>
<dbReference type="PANTHER" id="PTHR10612:SF34">
    <property type="entry name" value="APOLIPOPROTEIN D"/>
    <property type="match status" value="1"/>
</dbReference>
<dbReference type="GO" id="GO:0009279">
    <property type="term" value="C:cell outer membrane"/>
    <property type="evidence" value="ECO:0007669"/>
    <property type="project" value="UniProtKB-SubCell"/>
</dbReference>
<evidence type="ECO:0000313" key="5">
    <source>
        <dbReference type="Proteomes" id="UP000292120"/>
    </source>
</evidence>
<comment type="similarity">
    <text evidence="1 2">Belongs to the calycin superfamily. Lipocalin family.</text>
</comment>
<dbReference type="InterPro" id="IPR047202">
    <property type="entry name" value="Lipocalin_Blc-like_dom"/>
</dbReference>
<keyword evidence="2" id="KW-0998">Cell outer membrane</keyword>
<dbReference type="GO" id="GO:0008289">
    <property type="term" value="F:lipid binding"/>
    <property type="evidence" value="ECO:0007669"/>
    <property type="project" value="UniProtKB-UniRule"/>
</dbReference>
<dbReference type="PIRSF" id="PIRSF036893">
    <property type="entry name" value="Lipocalin_ApoD"/>
    <property type="match status" value="1"/>
</dbReference>
<feature type="signal peptide" evidence="2">
    <location>
        <begin position="1"/>
        <end position="32"/>
    </location>
</feature>
<comment type="subcellular location">
    <subcellularLocation>
        <location evidence="2">Cell outer membrane</location>
    </subcellularLocation>
</comment>
<gene>
    <name evidence="4" type="ORF">EYS42_15170</name>
</gene>
<evidence type="ECO:0000256" key="1">
    <source>
        <dbReference type="ARBA" id="ARBA00006889"/>
    </source>
</evidence>
<keyword evidence="2" id="KW-0449">Lipoprotein</keyword>
<feature type="chain" id="PRO_5021061981" description="Outer membrane lipoprotein Blc" evidence="2">
    <location>
        <begin position="33"/>
        <end position="204"/>
    </location>
</feature>
<dbReference type="Gene3D" id="2.40.128.20">
    <property type="match status" value="1"/>
</dbReference>
<keyword evidence="5" id="KW-1185">Reference proteome</keyword>
<dbReference type="OrthoDB" id="9793905at2"/>
<sequence length="204" mass="22154">MPATLSLPRQVARGALISAVFALASVAATAQAAPLPPLKSVGAGKVDLNRYQGRWYQIAYYPNTFQKQCVAGTTADYVLQSNGTVQVTNQCRKADGTLSKAVGAARVTPPKILGVPVAKGTDTSKLEVRFAPAALSFINAVWAPYWVIQLADDYRYAVIGEPNREFLWILSRTPQLDPQDRAIISGLLQQQGYDPLKLQEEPQP</sequence>
<organism evidence="4 5">
    <name type="scientific">Aquabacterium lacunae</name>
    <dbReference type="NCBI Taxonomy" id="2528630"/>
    <lineage>
        <taxon>Bacteria</taxon>
        <taxon>Pseudomonadati</taxon>
        <taxon>Pseudomonadota</taxon>
        <taxon>Betaproteobacteria</taxon>
        <taxon>Burkholderiales</taxon>
        <taxon>Aquabacterium</taxon>
    </lineage>
</organism>
<feature type="domain" description="Lipocalin/cytosolic fatty-acid binding" evidence="3">
    <location>
        <begin position="46"/>
        <end position="203"/>
    </location>
</feature>
<comment type="function">
    <text evidence="2">Involved in the storage or transport of lipids necessary for membrane maintenance under stressful conditions. Displays a binding preference for lysophospholipids.</text>
</comment>
<dbReference type="AlphaFoldDB" id="A0A4Q9GV84"/>
<dbReference type="Pfam" id="PF08212">
    <property type="entry name" value="Lipocalin_2"/>
    <property type="match status" value="1"/>
</dbReference>
<dbReference type="GO" id="GO:0006950">
    <property type="term" value="P:response to stress"/>
    <property type="evidence" value="ECO:0007669"/>
    <property type="project" value="UniProtKB-ARBA"/>
</dbReference>
<keyword evidence="2" id="KW-0446">Lipid-binding</keyword>
<dbReference type="InterPro" id="IPR012674">
    <property type="entry name" value="Calycin"/>
</dbReference>
<dbReference type="Proteomes" id="UP000292120">
    <property type="component" value="Unassembled WGS sequence"/>
</dbReference>
<keyword evidence="2" id="KW-0472">Membrane</keyword>
<name>A0A4Q9GV84_9BURK</name>
<evidence type="ECO:0000256" key="2">
    <source>
        <dbReference type="PIRNR" id="PIRNR036893"/>
    </source>
</evidence>
<protein>
    <recommendedName>
        <fullName evidence="2">Outer membrane lipoprotein Blc</fullName>
    </recommendedName>
</protein>
<dbReference type="EMBL" id="SIXI01000007">
    <property type="protein sequence ID" value="TBO28344.1"/>
    <property type="molecule type" value="Genomic_DNA"/>
</dbReference>
<reference evidence="4 5" key="1">
    <citation type="submission" date="2019-02" db="EMBL/GenBank/DDBJ databases">
        <title>Aquabacterium sp. strain KMB7.</title>
        <authorList>
            <person name="Chen W.-M."/>
        </authorList>
    </citation>
    <scope>NUCLEOTIDE SEQUENCE [LARGE SCALE GENOMIC DNA]</scope>
    <source>
        <strain evidence="4 5">KMB7</strain>
    </source>
</reference>
<keyword evidence="2" id="KW-0732">Signal</keyword>
<dbReference type="PROSITE" id="PS00213">
    <property type="entry name" value="LIPOCALIN"/>
    <property type="match status" value="1"/>
</dbReference>